<feature type="compositionally biased region" description="Basic and acidic residues" evidence="1">
    <location>
        <begin position="18"/>
        <end position="30"/>
    </location>
</feature>
<feature type="compositionally biased region" description="Polar residues" evidence="1">
    <location>
        <begin position="1"/>
        <end position="17"/>
    </location>
</feature>
<reference evidence="2 4" key="1">
    <citation type="submission" date="2015-11" db="EMBL/GenBank/DDBJ databases">
        <title>Aspergillus lentulus strain IFM 54703T.</title>
        <authorList>
            <person name="Kusuya Y."/>
            <person name="Sakai K."/>
            <person name="Kamei K."/>
            <person name="Takahashi H."/>
            <person name="Yaguchi T."/>
        </authorList>
    </citation>
    <scope>NUCLEOTIDE SEQUENCE [LARGE SCALE GENOMIC DNA]</scope>
    <source>
        <strain evidence="2 4">IFM 54703</strain>
    </source>
</reference>
<reference evidence="3" key="2">
    <citation type="journal article" date="2020" name="bioRxiv">
        <title>Genomic and phenotypic heterogeneity of clinical isolates of the human pathogens Aspergillus fumigatus, Aspergillus lentulus and Aspergillus fumigatiaffinis.</title>
        <authorList>
            <person name="dos Santos R.A.C."/>
            <person name="Steenwyk J.L."/>
            <person name="Rivero-Menendez O."/>
            <person name="Mead M.E."/>
            <person name="Silva L.P."/>
            <person name="Bastos R.W."/>
            <person name="Alastruey-Izquierdo A."/>
            <person name="Goldman G.H."/>
            <person name="Rokas A."/>
        </authorList>
    </citation>
    <scope>NUCLEOTIDE SEQUENCE</scope>
    <source>
        <strain evidence="3">CNM-CM8927</strain>
    </source>
</reference>
<accession>A0AAN4PEG5</accession>
<sequence length="80" mass="8789">MPLSLSNPFKSSKSQRQTTEKAQKTVKDESSSVYSDAATLVAGKEQSPKSAPDFQNHRGLDFSSTRYSMVPSLIFAFVVD</sequence>
<evidence type="ECO:0000313" key="3">
    <source>
        <dbReference type="EMBL" id="KAF4208834.1"/>
    </source>
</evidence>
<evidence type="ECO:0000256" key="1">
    <source>
        <dbReference type="SAM" id="MobiDB-lite"/>
    </source>
</evidence>
<comment type="caution">
    <text evidence="2">The sequence shown here is derived from an EMBL/GenBank/DDBJ whole genome shotgun (WGS) entry which is preliminary data.</text>
</comment>
<proteinExistence type="predicted"/>
<dbReference type="EMBL" id="BCLY01000004">
    <property type="protein sequence ID" value="GAQ05160.1"/>
    <property type="molecule type" value="Genomic_DNA"/>
</dbReference>
<dbReference type="Proteomes" id="UP000649114">
    <property type="component" value="Unassembled WGS sequence"/>
</dbReference>
<reference evidence="3" key="3">
    <citation type="submission" date="2020-04" db="EMBL/GenBank/DDBJ databases">
        <authorList>
            <person name="Santos R.A.C."/>
            <person name="Steenwyk J.L."/>
            <person name="Rivero-Menendez O."/>
            <person name="Mead M.E."/>
            <person name="Silva L.P."/>
            <person name="Bastos R.W."/>
            <person name="Alastruey-Izquierdo A."/>
            <person name="Goldman G.H."/>
            <person name="Rokas A."/>
        </authorList>
    </citation>
    <scope>NUCLEOTIDE SEQUENCE</scope>
    <source>
        <strain evidence="3">CNM-CM8927</strain>
    </source>
</reference>
<protein>
    <submittedName>
        <fullName evidence="2">Uncharacterized protein</fullName>
    </submittedName>
</protein>
<dbReference type="Proteomes" id="UP000051487">
    <property type="component" value="Unassembled WGS sequence"/>
</dbReference>
<dbReference type="AlphaFoldDB" id="A0AAN4PEG5"/>
<feature type="region of interest" description="Disordered" evidence="1">
    <location>
        <begin position="1"/>
        <end position="33"/>
    </location>
</feature>
<dbReference type="EMBL" id="JAAAPU010000007">
    <property type="protein sequence ID" value="KAF4208834.1"/>
    <property type="molecule type" value="Genomic_DNA"/>
</dbReference>
<name>A0AAN4PEG5_ASPLE</name>
<evidence type="ECO:0000313" key="4">
    <source>
        <dbReference type="Proteomes" id="UP000051487"/>
    </source>
</evidence>
<gene>
    <name evidence="2" type="ORF">ALT_2481</name>
    <name evidence="3" type="ORF">CNMCM8927_008783</name>
</gene>
<organism evidence="2 4">
    <name type="scientific">Aspergillus lentulus</name>
    <dbReference type="NCBI Taxonomy" id="293939"/>
    <lineage>
        <taxon>Eukaryota</taxon>
        <taxon>Fungi</taxon>
        <taxon>Dikarya</taxon>
        <taxon>Ascomycota</taxon>
        <taxon>Pezizomycotina</taxon>
        <taxon>Eurotiomycetes</taxon>
        <taxon>Eurotiomycetidae</taxon>
        <taxon>Eurotiales</taxon>
        <taxon>Aspergillaceae</taxon>
        <taxon>Aspergillus</taxon>
        <taxon>Aspergillus subgen. Fumigati</taxon>
    </lineage>
</organism>
<evidence type="ECO:0000313" key="2">
    <source>
        <dbReference type="EMBL" id="GAQ05160.1"/>
    </source>
</evidence>